<accession>A0A6N2C1B8</accession>
<reference evidence="1" key="1">
    <citation type="submission" date="2019-05" db="EMBL/GenBank/DDBJ databases">
        <title>The de novo reference genome and transcriptome assemblies of the wild tomato species Solanum chilense.</title>
        <authorList>
            <person name="Stam R."/>
            <person name="Nosenko T."/>
            <person name="Hoerger A.C."/>
            <person name="Stephan W."/>
            <person name="Seidel M.A."/>
            <person name="Kuhn J.M.M."/>
            <person name="Haberer G."/>
            <person name="Tellier A."/>
        </authorList>
    </citation>
    <scope>NUCLEOTIDE SEQUENCE</scope>
    <source>
        <tissue evidence="1">Mature leaves</tissue>
    </source>
</reference>
<dbReference type="EMBL" id="RXGB01000865">
    <property type="protein sequence ID" value="TMX01413.1"/>
    <property type="molecule type" value="Genomic_DNA"/>
</dbReference>
<comment type="caution">
    <text evidence="1">The sequence shown here is derived from an EMBL/GenBank/DDBJ whole genome shotgun (WGS) entry which is preliminary data.</text>
</comment>
<organism evidence="1">
    <name type="scientific">Solanum chilense</name>
    <name type="common">Tomato</name>
    <name type="synonym">Lycopersicon chilense</name>
    <dbReference type="NCBI Taxonomy" id="4083"/>
    <lineage>
        <taxon>Eukaryota</taxon>
        <taxon>Viridiplantae</taxon>
        <taxon>Streptophyta</taxon>
        <taxon>Embryophyta</taxon>
        <taxon>Tracheophyta</taxon>
        <taxon>Spermatophyta</taxon>
        <taxon>Magnoliopsida</taxon>
        <taxon>eudicotyledons</taxon>
        <taxon>Gunneridae</taxon>
        <taxon>Pentapetalae</taxon>
        <taxon>asterids</taxon>
        <taxon>lamiids</taxon>
        <taxon>Solanales</taxon>
        <taxon>Solanaceae</taxon>
        <taxon>Solanoideae</taxon>
        <taxon>Solaneae</taxon>
        <taxon>Solanum</taxon>
        <taxon>Solanum subgen. Lycopersicon</taxon>
    </lineage>
</organism>
<feature type="non-terminal residue" evidence="1">
    <location>
        <position position="111"/>
    </location>
</feature>
<dbReference type="AlphaFoldDB" id="A0A6N2C1B8"/>
<feature type="non-terminal residue" evidence="1">
    <location>
        <position position="1"/>
    </location>
</feature>
<name>A0A6N2C1B8_SOLCI</name>
<gene>
    <name evidence="1" type="ORF">EJD97_024560</name>
</gene>
<protein>
    <submittedName>
        <fullName evidence="1">Uncharacterized protein</fullName>
    </submittedName>
</protein>
<evidence type="ECO:0000313" key="1">
    <source>
        <dbReference type="EMBL" id="TMX01413.1"/>
    </source>
</evidence>
<sequence>NDLSMSIMSLKLMSSVSIFYRLATGASSHITTFAFLINLTTPLFFYMFVIVDSFVCRGISNLECVIRPPDKIEVSMPLVVVAKSIIPLDLTLISNARDRYRYVFLVPQVHP</sequence>
<proteinExistence type="predicted"/>